<keyword evidence="2" id="KW-1185">Reference proteome</keyword>
<proteinExistence type="predicted"/>
<reference evidence="1" key="1">
    <citation type="submission" date="2021-05" db="EMBL/GenBank/DDBJ databases">
        <authorList>
            <person name="Scholz U."/>
            <person name="Mascher M."/>
            <person name="Fiebig A."/>
        </authorList>
    </citation>
    <scope>NUCLEOTIDE SEQUENCE [LARGE SCALE GENOMIC DNA]</scope>
</reference>
<evidence type="ECO:0000313" key="1">
    <source>
        <dbReference type="EnsemblPlants" id="AVESA.00010b.r2.3DG0563760.1.CDS"/>
    </source>
</evidence>
<organism evidence="1 2">
    <name type="scientific">Avena sativa</name>
    <name type="common">Oat</name>
    <dbReference type="NCBI Taxonomy" id="4498"/>
    <lineage>
        <taxon>Eukaryota</taxon>
        <taxon>Viridiplantae</taxon>
        <taxon>Streptophyta</taxon>
        <taxon>Embryophyta</taxon>
        <taxon>Tracheophyta</taxon>
        <taxon>Spermatophyta</taxon>
        <taxon>Magnoliopsida</taxon>
        <taxon>Liliopsida</taxon>
        <taxon>Poales</taxon>
        <taxon>Poaceae</taxon>
        <taxon>BOP clade</taxon>
        <taxon>Pooideae</taxon>
        <taxon>Poodae</taxon>
        <taxon>Poeae</taxon>
        <taxon>Poeae Chloroplast Group 1 (Aveneae type)</taxon>
        <taxon>Aveninae</taxon>
        <taxon>Avena</taxon>
    </lineage>
</organism>
<accession>A0ACD5W4G6</accession>
<evidence type="ECO:0000313" key="2">
    <source>
        <dbReference type="Proteomes" id="UP001732700"/>
    </source>
</evidence>
<sequence>MGNLTIHSESLKQLKLIKLHELQNLTVIAPALVELYVICCFALSHNQPVANISTPKLVSLMWEDHYDPRFIQLGAMENLEWIRTLPFLVHGLGDFAREMNSSCLRLLRRFELIRGLRLILVYVPDITNKQYLMEDITRLPDLAHLALHIDPQGHSFGASVFHLLRMCTGVRNLVLTFVGSTRHPEAQTPCPSGCVCDQPPNWKTEELALNGLREVEICGLRGTEHEAALVKRLFEWATVLEKMTVTFDCLLTEITAKKFLRVLRSFSRPGIRMEGRLKLVFP</sequence>
<dbReference type="Proteomes" id="UP001732700">
    <property type="component" value="Chromosome 3D"/>
</dbReference>
<dbReference type="EnsemblPlants" id="AVESA.00010b.r2.3DG0563760.1">
    <property type="protein sequence ID" value="AVESA.00010b.r2.3DG0563760.1.CDS"/>
    <property type="gene ID" value="AVESA.00010b.r2.3DG0563760"/>
</dbReference>
<reference evidence="1" key="2">
    <citation type="submission" date="2025-09" db="UniProtKB">
        <authorList>
            <consortium name="EnsemblPlants"/>
        </authorList>
    </citation>
    <scope>IDENTIFICATION</scope>
</reference>
<name>A0ACD5W4G6_AVESA</name>
<protein>
    <submittedName>
        <fullName evidence="1">Uncharacterized protein</fullName>
    </submittedName>
</protein>